<proteinExistence type="predicted"/>
<reference evidence="2 3" key="1">
    <citation type="submission" date="2020-05" db="EMBL/GenBank/DDBJ databases">
        <title>Distinct polysaccharide utilization as determinants for interspecies competition between intestinal Prevotella spp.</title>
        <authorList>
            <person name="Galvez E.J.C."/>
            <person name="Iljazovic A."/>
            <person name="Strowig T."/>
        </authorList>
    </citation>
    <scope>NUCLEOTIDE SEQUENCE [LARGE SCALE GENOMIC DNA]</scope>
    <source>
        <strain evidence="2 3">PMUR</strain>
    </source>
</reference>
<dbReference type="RefSeq" id="WP_172277401.1">
    <property type="nucleotide sequence ID" value="NZ_CASGMU010000023.1"/>
</dbReference>
<evidence type="ECO:0000313" key="3">
    <source>
        <dbReference type="Proteomes" id="UP000714420"/>
    </source>
</evidence>
<feature type="chain" id="PRO_5047033259" description="Lipoprotein" evidence="1">
    <location>
        <begin position="24"/>
        <end position="151"/>
    </location>
</feature>
<evidence type="ECO:0008006" key="4">
    <source>
        <dbReference type="Google" id="ProtNLM"/>
    </source>
</evidence>
<dbReference type="EMBL" id="JABKKF010000019">
    <property type="protein sequence ID" value="NPD93201.1"/>
    <property type="molecule type" value="Genomic_DNA"/>
</dbReference>
<evidence type="ECO:0000256" key="1">
    <source>
        <dbReference type="SAM" id="SignalP"/>
    </source>
</evidence>
<accession>A0ABX2APM9</accession>
<dbReference type="PROSITE" id="PS51257">
    <property type="entry name" value="PROKAR_LIPOPROTEIN"/>
    <property type="match status" value="1"/>
</dbReference>
<comment type="caution">
    <text evidence="2">The sequence shown here is derived from an EMBL/GenBank/DDBJ whole genome shotgun (WGS) entry which is preliminary data.</text>
</comment>
<feature type="signal peptide" evidence="1">
    <location>
        <begin position="1"/>
        <end position="23"/>
    </location>
</feature>
<keyword evidence="1" id="KW-0732">Signal</keyword>
<protein>
    <recommendedName>
        <fullName evidence="4">Lipoprotein</fullName>
    </recommendedName>
</protein>
<dbReference type="Proteomes" id="UP000714420">
    <property type="component" value="Unassembled WGS sequence"/>
</dbReference>
<sequence length="151" mass="16878">MKKISFLSAICAGLLTMSFSSCAMYQKEAAIMSFGSNNINTYVEADLDYVNAKKVEGSVNTSTLFGFIQLKRNGNKTLKSVNRYKGLSKSESQALYRAKENADVDVILEPEFETEKHSWFFGAFRESSTKVKGWGVNIKGIKKDEHGIPNR</sequence>
<evidence type="ECO:0000313" key="2">
    <source>
        <dbReference type="EMBL" id="NPD93201.1"/>
    </source>
</evidence>
<gene>
    <name evidence="2" type="ORF">HPS56_12845</name>
</gene>
<keyword evidence="3" id="KW-1185">Reference proteome</keyword>
<name>A0ABX2APM9_9BACT</name>
<organism evidence="2 3">
    <name type="scientific">Xylanibacter muris</name>
    <dbReference type="NCBI Taxonomy" id="2736290"/>
    <lineage>
        <taxon>Bacteria</taxon>
        <taxon>Pseudomonadati</taxon>
        <taxon>Bacteroidota</taxon>
        <taxon>Bacteroidia</taxon>
        <taxon>Bacteroidales</taxon>
        <taxon>Prevotellaceae</taxon>
        <taxon>Xylanibacter</taxon>
    </lineage>
</organism>